<evidence type="ECO:0000313" key="3">
    <source>
        <dbReference type="EMBL" id="PXV71265.1"/>
    </source>
</evidence>
<dbReference type="PANTHER" id="PTHR41248">
    <property type="entry name" value="NORD PROTEIN"/>
    <property type="match status" value="1"/>
</dbReference>
<dbReference type="PROSITE" id="PS50234">
    <property type="entry name" value="VWFA"/>
    <property type="match status" value="1"/>
</dbReference>
<evidence type="ECO:0000256" key="1">
    <source>
        <dbReference type="SAM" id="MobiDB-lite"/>
    </source>
</evidence>
<organism evidence="3 4">
    <name type="scientific">Sinimarinibacterium flocculans</name>
    <dbReference type="NCBI Taxonomy" id="985250"/>
    <lineage>
        <taxon>Bacteria</taxon>
        <taxon>Pseudomonadati</taxon>
        <taxon>Pseudomonadota</taxon>
        <taxon>Gammaproteobacteria</taxon>
        <taxon>Nevskiales</taxon>
        <taxon>Nevskiaceae</taxon>
        <taxon>Sinimarinibacterium</taxon>
    </lineage>
</organism>
<sequence length="560" mass="58882">MSAPSRSTDLVDLDMLASSLSKRGVRVEDAGPGAAPWTDGTAIFVDLAAPRRTQLRQLCVQCALLAAGSFEAGLLKAVKRRPTLAARYLVLEAHRALLALDAVLPPLARSLIDPGLAGRTASPADSLSLARTSEPLPATPTDFGVVNVRALLSAAPVATGSSTDAPRHIPRSAQQALTELDDTAQADEEDGEDTVSSPVGGGGGIGKLLQRLFEQVRSLKEGGAPGADAPTHSSRSGARGAVRSVTSSASADSLDGLLGPRRGILYPEWDTHRGAYRADWCTVNEVAAQADAHASVEWLAGHALRKPLARLGMGLDRIHRRAQGDDIDIDAAIESQLERLAGSAPDEAVYVESLRLRRDLSVLILLDVSGSATQDSPAGGSVHVQQRDVAAALTTVLHEVGDRVSLYAFHSQGRQSVNLTPVKRFDEALDSAVMRRLFGLVPGAYSRLGAAIRHGASVLIEQGGTSRRLLVVLSDGLAYDHGYEPGYGRADARKALAEARRDGVGCLCLSVGASTDTESLRRIFGSAAHASVPKADRLAGLIGPLFRSALRNGEAKRRIA</sequence>
<feature type="region of interest" description="Disordered" evidence="1">
    <location>
        <begin position="221"/>
        <end position="253"/>
    </location>
</feature>
<evidence type="ECO:0000259" key="2">
    <source>
        <dbReference type="PROSITE" id="PS50234"/>
    </source>
</evidence>
<dbReference type="SUPFAM" id="SSF53300">
    <property type="entry name" value="vWA-like"/>
    <property type="match status" value="1"/>
</dbReference>
<dbReference type="EMBL" id="QICN01000001">
    <property type="protein sequence ID" value="PXV71265.1"/>
    <property type="molecule type" value="Genomic_DNA"/>
</dbReference>
<feature type="domain" description="VWFA" evidence="2">
    <location>
        <begin position="361"/>
        <end position="545"/>
    </location>
</feature>
<reference evidence="3 4" key="1">
    <citation type="submission" date="2018-04" db="EMBL/GenBank/DDBJ databases">
        <title>Genomic Encyclopedia of Type Strains, Phase IV (KMG-IV): sequencing the most valuable type-strain genomes for metagenomic binning, comparative biology and taxonomic classification.</title>
        <authorList>
            <person name="Goeker M."/>
        </authorList>
    </citation>
    <scope>NUCLEOTIDE SEQUENCE [LARGE SCALE GENOMIC DNA]</scope>
    <source>
        <strain evidence="3 4">DSM 104150</strain>
    </source>
</reference>
<name>A0A318EJK5_9GAMM</name>
<evidence type="ECO:0000313" key="4">
    <source>
        <dbReference type="Proteomes" id="UP000248330"/>
    </source>
</evidence>
<dbReference type="Proteomes" id="UP000248330">
    <property type="component" value="Unassembled WGS sequence"/>
</dbReference>
<feature type="region of interest" description="Disordered" evidence="1">
    <location>
        <begin position="183"/>
        <end position="203"/>
    </location>
</feature>
<dbReference type="PANTHER" id="PTHR41248:SF1">
    <property type="entry name" value="NORD PROTEIN"/>
    <property type="match status" value="1"/>
</dbReference>
<feature type="compositionally biased region" description="Acidic residues" evidence="1">
    <location>
        <begin position="183"/>
        <end position="193"/>
    </location>
</feature>
<dbReference type="RefSeq" id="WP_211307144.1">
    <property type="nucleotide sequence ID" value="NZ_CAKZQT010000007.1"/>
</dbReference>
<keyword evidence="4" id="KW-1185">Reference proteome</keyword>
<dbReference type="Pfam" id="PF00092">
    <property type="entry name" value="VWA"/>
    <property type="match status" value="1"/>
</dbReference>
<proteinExistence type="predicted"/>
<dbReference type="InterPro" id="IPR002035">
    <property type="entry name" value="VWF_A"/>
</dbReference>
<feature type="compositionally biased region" description="Low complexity" evidence="1">
    <location>
        <begin position="233"/>
        <end position="253"/>
    </location>
</feature>
<dbReference type="InterPro" id="IPR036465">
    <property type="entry name" value="vWFA_dom_sf"/>
</dbReference>
<dbReference type="AlphaFoldDB" id="A0A318EJK5"/>
<protein>
    <submittedName>
        <fullName evidence="3">von Willebrand factor type A domain-containing protein</fullName>
    </submittedName>
</protein>
<accession>A0A318EJK5</accession>
<dbReference type="SMART" id="SM00327">
    <property type="entry name" value="VWA"/>
    <property type="match status" value="1"/>
</dbReference>
<comment type="caution">
    <text evidence="3">The sequence shown here is derived from an EMBL/GenBank/DDBJ whole genome shotgun (WGS) entry which is preliminary data.</text>
</comment>
<gene>
    <name evidence="3" type="ORF">C8D93_101310</name>
</gene>
<dbReference type="InterPro" id="IPR051928">
    <property type="entry name" value="NorD/CobT"/>
</dbReference>
<dbReference type="Gene3D" id="3.40.50.410">
    <property type="entry name" value="von Willebrand factor, type A domain"/>
    <property type="match status" value="1"/>
</dbReference>